<sequence length="329" mass="33466">MSDRTEWSISAPQKLEFGAPVTALNVRVIGGTVNVVGTSDGGPPRLEISELTGPPLLVSCRDGVLSIGYEDVTWPGILGQFDPKEWGRGLFDPKAWRHGLKGWNPTGWHRSAVISVTVPAATRVEVGAATASAVISGISGRTELRGVSGDGTLAGLTGPVRADTVSGRIEAQAVTGELRFHSVSGDLTVIEGAGGSVRADSVSGDMVLDLDLPPAAPDGTAAARTDISLTTVSGEVAIRLPDPADTRVTANTTSGTVSNAFDDLRVSGQWGAKRITGSLGAGTGTLKVTTVSGGLALLRRPAAEEPHGAPGGGADGAAPTGTPTEKKVR</sequence>
<evidence type="ECO:0000313" key="3">
    <source>
        <dbReference type="EMBL" id="TBO55554.1"/>
    </source>
</evidence>
<organism evidence="3 4">
    <name type="scientific">Streptomyces kasugaensis</name>
    <dbReference type="NCBI Taxonomy" id="1946"/>
    <lineage>
        <taxon>Bacteria</taxon>
        <taxon>Bacillati</taxon>
        <taxon>Actinomycetota</taxon>
        <taxon>Actinomycetes</taxon>
        <taxon>Kitasatosporales</taxon>
        <taxon>Streptomycetaceae</taxon>
        <taxon>Streptomyces</taxon>
    </lineage>
</organism>
<protein>
    <recommendedName>
        <fullName evidence="2">DUF4097 domain-containing protein</fullName>
    </recommendedName>
</protein>
<dbReference type="InterPro" id="IPR025164">
    <property type="entry name" value="Toastrack_DUF4097"/>
</dbReference>
<gene>
    <name evidence="3" type="ORF">EYS09_32635</name>
</gene>
<evidence type="ECO:0000259" key="2">
    <source>
        <dbReference type="Pfam" id="PF13349"/>
    </source>
</evidence>
<feature type="domain" description="DUF4097" evidence="2">
    <location>
        <begin position="225"/>
        <end position="295"/>
    </location>
</feature>
<dbReference type="EMBL" id="SIXH01000486">
    <property type="protein sequence ID" value="TBO55554.1"/>
    <property type="molecule type" value="Genomic_DNA"/>
</dbReference>
<keyword evidence="4" id="KW-1185">Reference proteome</keyword>
<feature type="region of interest" description="Disordered" evidence="1">
    <location>
        <begin position="300"/>
        <end position="329"/>
    </location>
</feature>
<reference evidence="3 4" key="1">
    <citation type="submission" date="2019-02" db="EMBL/GenBank/DDBJ databases">
        <title>Draft Genome Sequence of Streptomyces sp. AM-2504, identified by 16S rRNA comparative analysis as a Streptomyces Kasugaensis strain.</title>
        <authorList>
            <person name="Napolioni V."/>
            <person name="Giuliodori A.M."/>
            <person name="Spurio R."/>
            <person name="Fabbretti A."/>
        </authorList>
    </citation>
    <scope>NUCLEOTIDE SEQUENCE [LARGE SCALE GENOMIC DNA]</scope>
    <source>
        <strain evidence="3 4">AM-2504</strain>
    </source>
</reference>
<dbReference type="Proteomes" id="UP000292452">
    <property type="component" value="Unassembled WGS sequence"/>
</dbReference>
<dbReference type="RefSeq" id="WP_131125896.1">
    <property type="nucleotide sequence ID" value="NZ_SIXH01000486.1"/>
</dbReference>
<name>A0A4Q9HLC8_STRKA</name>
<dbReference type="Pfam" id="PF13349">
    <property type="entry name" value="DUF4097"/>
    <property type="match status" value="1"/>
</dbReference>
<comment type="caution">
    <text evidence="3">The sequence shown here is derived from an EMBL/GenBank/DDBJ whole genome shotgun (WGS) entry which is preliminary data.</text>
</comment>
<evidence type="ECO:0000256" key="1">
    <source>
        <dbReference type="SAM" id="MobiDB-lite"/>
    </source>
</evidence>
<proteinExistence type="predicted"/>
<evidence type="ECO:0000313" key="4">
    <source>
        <dbReference type="Proteomes" id="UP000292452"/>
    </source>
</evidence>
<dbReference type="AlphaFoldDB" id="A0A4Q9HLC8"/>
<accession>A0A4Q9HLC8</accession>